<dbReference type="Proteomes" id="UP000242770">
    <property type="component" value="Unassembled WGS sequence"/>
</dbReference>
<gene>
    <name evidence="1" type="primary">SSCI37590.1</name>
</gene>
<dbReference type="AlphaFoldDB" id="A0A0F7RTP0"/>
<sequence>MINELNYDQQHEQLRPNHCQLNCICRASTKRLQQHN</sequence>
<name>A0A0F7RTP0_9BASI</name>
<organism evidence="1 2">
    <name type="scientific">Sporisorium scitamineum</name>
    <dbReference type="NCBI Taxonomy" id="49012"/>
    <lineage>
        <taxon>Eukaryota</taxon>
        <taxon>Fungi</taxon>
        <taxon>Dikarya</taxon>
        <taxon>Basidiomycota</taxon>
        <taxon>Ustilaginomycotina</taxon>
        <taxon>Ustilaginomycetes</taxon>
        <taxon>Ustilaginales</taxon>
        <taxon>Ustilaginaceae</taxon>
        <taxon>Sporisorium</taxon>
    </lineage>
</organism>
<proteinExistence type="predicted"/>
<dbReference type="EMBL" id="CCFA01002147">
    <property type="protein sequence ID" value="CDS00186.1"/>
    <property type="molecule type" value="Genomic_DNA"/>
</dbReference>
<evidence type="ECO:0000313" key="2">
    <source>
        <dbReference type="Proteomes" id="UP000242770"/>
    </source>
</evidence>
<reference evidence="2" key="1">
    <citation type="submission" date="2014-06" db="EMBL/GenBank/DDBJ databases">
        <authorList>
            <person name="Berkman P.J."/>
        </authorList>
    </citation>
    <scope>NUCLEOTIDE SEQUENCE [LARGE SCALE GENOMIC DNA]</scope>
</reference>
<accession>A0A0F7RTP0</accession>
<keyword evidence="2" id="KW-1185">Reference proteome</keyword>
<protein>
    <submittedName>
        <fullName evidence="1">Uncharacterized protein</fullName>
    </submittedName>
</protein>
<evidence type="ECO:0000313" key="1">
    <source>
        <dbReference type="EMBL" id="CDS00186.1"/>
    </source>
</evidence>